<sequence>MDFEGFVRMDRQCPDAYRMAEPFTESPPPVRSLLQSYPDYYYAGTAAYMVQVRKIPTVLEHLRSRPIGDIDRMMLLPENLGDARMPCVYCPYQIWPYVVQLGWRHWISTLLPPAEVKRRLAAASFVLITALGIAILGAFLVVCCVSTIPLKA</sequence>
<reference evidence="2" key="1">
    <citation type="submission" date="2023-08" db="EMBL/GenBank/DDBJ databases">
        <authorList>
            <person name="Chen Y."/>
            <person name="Shah S."/>
            <person name="Dougan E. K."/>
            <person name="Thang M."/>
            <person name="Chan C."/>
        </authorList>
    </citation>
    <scope>NUCLEOTIDE SEQUENCE</scope>
</reference>
<feature type="transmembrane region" description="Helical" evidence="1">
    <location>
        <begin position="120"/>
        <end position="148"/>
    </location>
</feature>
<evidence type="ECO:0000313" key="3">
    <source>
        <dbReference type="Proteomes" id="UP001178507"/>
    </source>
</evidence>
<dbReference type="Proteomes" id="UP001178507">
    <property type="component" value="Unassembled WGS sequence"/>
</dbReference>
<keyword evidence="1" id="KW-0812">Transmembrane</keyword>
<organism evidence="2 3">
    <name type="scientific">Effrenium voratum</name>
    <dbReference type="NCBI Taxonomy" id="2562239"/>
    <lineage>
        <taxon>Eukaryota</taxon>
        <taxon>Sar</taxon>
        <taxon>Alveolata</taxon>
        <taxon>Dinophyceae</taxon>
        <taxon>Suessiales</taxon>
        <taxon>Symbiodiniaceae</taxon>
        <taxon>Effrenium</taxon>
    </lineage>
</organism>
<proteinExistence type="predicted"/>
<keyword evidence="3" id="KW-1185">Reference proteome</keyword>
<evidence type="ECO:0000313" key="2">
    <source>
        <dbReference type="EMBL" id="CAJ1381005.1"/>
    </source>
</evidence>
<dbReference type="EMBL" id="CAUJNA010000769">
    <property type="protein sequence ID" value="CAJ1381005.1"/>
    <property type="molecule type" value="Genomic_DNA"/>
</dbReference>
<gene>
    <name evidence="2" type="ORF">EVOR1521_LOCUS8811</name>
</gene>
<keyword evidence="1" id="KW-1133">Transmembrane helix</keyword>
<accession>A0AA36I4W2</accession>
<evidence type="ECO:0000256" key="1">
    <source>
        <dbReference type="SAM" id="Phobius"/>
    </source>
</evidence>
<protein>
    <submittedName>
        <fullName evidence="2">Uncharacterized protein</fullName>
    </submittedName>
</protein>
<keyword evidence="1" id="KW-0472">Membrane</keyword>
<dbReference type="AlphaFoldDB" id="A0AA36I4W2"/>
<name>A0AA36I4W2_9DINO</name>
<comment type="caution">
    <text evidence="2">The sequence shown here is derived from an EMBL/GenBank/DDBJ whole genome shotgun (WGS) entry which is preliminary data.</text>
</comment>